<dbReference type="Proteomes" id="UP000242877">
    <property type="component" value="Unassembled WGS sequence"/>
</dbReference>
<evidence type="ECO:0000256" key="1">
    <source>
        <dbReference type="ARBA" id="ARBA00009986"/>
    </source>
</evidence>
<organism evidence="8 9">
    <name type="scientific">Ascosphaera apis ARSEF 7405</name>
    <dbReference type="NCBI Taxonomy" id="392613"/>
    <lineage>
        <taxon>Eukaryota</taxon>
        <taxon>Fungi</taxon>
        <taxon>Dikarya</taxon>
        <taxon>Ascomycota</taxon>
        <taxon>Pezizomycotina</taxon>
        <taxon>Eurotiomycetes</taxon>
        <taxon>Eurotiomycetidae</taxon>
        <taxon>Onygenales</taxon>
        <taxon>Ascosphaeraceae</taxon>
        <taxon>Ascosphaera</taxon>
    </lineage>
</organism>
<dbReference type="SUPFAM" id="SSF53720">
    <property type="entry name" value="ALDH-like"/>
    <property type="match status" value="1"/>
</dbReference>
<feature type="transmembrane region" description="Helical" evidence="6">
    <location>
        <begin position="112"/>
        <end position="137"/>
    </location>
</feature>
<evidence type="ECO:0000256" key="3">
    <source>
        <dbReference type="ARBA" id="ARBA00023002"/>
    </source>
</evidence>
<dbReference type="Pfam" id="PF00171">
    <property type="entry name" value="Aldedh"/>
    <property type="match status" value="1"/>
</dbReference>
<evidence type="ECO:0000313" key="9">
    <source>
        <dbReference type="Proteomes" id="UP000242877"/>
    </source>
</evidence>
<feature type="active site" evidence="5">
    <location>
        <position position="217"/>
    </location>
</feature>
<reference evidence="8 9" key="1">
    <citation type="journal article" date="2016" name="Genome Biol. Evol.">
        <title>Divergent and convergent evolution of fungal pathogenicity.</title>
        <authorList>
            <person name="Shang Y."/>
            <person name="Xiao G."/>
            <person name="Zheng P."/>
            <person name="Cen K."/>
            <person name="Zhan S."/>
            <person name="Wang C."/>
        </authorList>
    </citation>
    <scope>NUCLEOTIDE SEQUENCE [LARGE SCALE GENOMIC DNA]</scope>
    <source>
        <strain evidence="8 9">ARSEF 7405</strain>
    </source>
</reference>
<feature type="domain" description="Aldehyde dehydrogenase" evidence="7">
    <location>
        <begin position="15"/>
        <end position="433"/>
    </location>
</feature>
<dbReference type="InterPro" id="IPR016162">
    <property type="entry name" value="Ald_DH_N"/>
</dbReference>
<dbReference type="InterPro" id="IPR016161">
    <property type="entry name" value="Ald_DH/histidinol_DH"/>
</dbReference>
<accession>A0A167X454</accession>
<keyword evidence="2" id="KW-0125">Carotenoid biosynthesis</keyword>
<keyword evidence="6" id="KW-1133">Transmembrane helix</keyword>
<dbReference type="AlphaFoldDB" id="A0A167X454"/>
<dbReference type="InterPro" id="IPR012394">
    <property type="entry name" value="Aldehyde_DH_NAD(P)"/>
</dbReference>
<dbReference type="PANTHER" id="PTHR43570:SF16">
    <property type="entry name" value="ALDEHYDE DEHYDROGENASE TYPE III, ISOFORM Q"/>
    <property type="match status" value="1"/>
</dbReference>
<dbReference type="PIRSF" id="PIRSF036492">
    <property type="entry name" value="ALDH"/>
    <property type="match status" value="1"/>
</dbReference>
<dbReference type="PANTHER" id="PTHR43570">
    <property type="entry name" value="ALDEHYDE DEHYDROGENASE"/>
    <property type="match status" value="1"/>
</dbReference>
<keyword evidence="3 4" id="KW-0560">Oxidoreductase</keyword>
<evidence type="ECO:0000256" key="5">
    <source>
        <dbReference type="PIRSR" id="PIRSR036492-1"/>
    </source>
</evidence>
<evidence type="ECO:0000256" key="6">
    <source>
        <dbReference type="SAM" id="Phobius"/>
    </source>
</evidence>
<dbReference type="GO" id="GO:0016117">
    <property type="term" value="P:carotenoid biosynthetic process"/>
    <property type="evidence" value="ECO:0007669"/>
    <property type="project" value="UniProtKB-KW"/>
</dbReference>
<dbReference type="GO" id="GO:0004029">
    <property type="term" value="F:aldehyde dehydrogenase (NAD+) activity"/>
    <property type="evidence" value="ECO:0007669"/>
    <property type="project" value="TreeGrafter"/>
</dbReference>
<dbReference type="InterPro" id="IPR016160">
    <property type="entry name" value="Ald_DH_CS_CYS"/>
</dbReference>
<keyword evidence="9" id="KW-1185">Reference proteome</keyword>
<gene>
    <name evidence="8" type="ORF">AAP_04362</name>
</gene>
<name>A0A167X454_9EURO</name>
<comment type="caution">
    <text evidence="8">The sequence shown here is derived from an EMBL/GenBank/DDBJ whole genome shotgun (WGS) entry which is preliminary data.</text>
</comment>
<dbReference type="InterPro" id="IPR016163">
    <property type="entry name" value="Ald_DH_C"/>
</dbReference>
<evidence type="ECO:0000313" key="8">
    <source>
        <dbReference type="EMBL" id="KZZ89607.1"/>
    </source>
</evidence>
<protein>
    <recommendedName>
        <fullName evidence="4">Aldehyde dehydrogenase</fullName>
    </recommendedName>
</protein>
<evidence type="ECO:0000259" key="7">
    <source>
        <dbReference type="Pfam" id="PF00171"/>
    </source>
</evidence>
<dbReference type="GO" id="GO:0006081">
    <property type="term" value="P:aldehyde metabolic process"/>
    <property type="evidence" value="ECO:0007669"/>
    <property type="project" value="InterPro"/>
</dbReference>
<dbReference type="EMBL" id="AZGZ01000020">
    <property type="protein sequence ID" value="KZZ89607.1"/>
    <property type="molecule type" value="Genomic_DNA"/>
</dbReference>
<keyword evidence="6" id="KW-0812">Transmembrane</keyword>
<comment type="similarity">
    <text evidence="1 4">Belongs to the aldehyde dehydrogenase family.</text>
</comment>
<evidence type="ECO:0000256" key="4">
    <source>
        <dbReference type="PIRNR" id="PIRNR036492"/>
    </source>
</evidence>
<evidence type="ECO:0000256" key="2">
    <source>
        <dbReference type="ARBA" id="ARBA00022746"/>
    </source>
</evidence>
<dbReference type="Gene3D" id="3.40.605.10">
    <property type="entry name" value="Aldehyde Dehydrogenase, Chain A, domain 1"/>
    <property type="match status" value="1"/>
</dbReference>
<dbReference type="PROSITE" id="PS00070">
    <property type="entry name" value="ALDEHYDE_DEHYDR_CYS"/>
    <property type="match status" value="1"/>
</dbReference>
<keyword evidence="6" id="KW-0472">Membrane</keyword>
<sequence length="520" mass="57863">MSAPSYTPRSEITRSAQILRDTFNSGRTRDIAWRRWQLKQLWWLVEDNLDALCLALYADLHRHRTEAVEGDITPLKLDIYEALSNLDTWTKDVNVPGVMGWMTNSRVKKEPLGVVLIISPWNFPLYLALGPMIYAIAAGCTVLLKPSEMTQATERLIVDLIPQYMDQSAIKVITGGPEQIQHTLLHRFDKIFFTGSSKVGKIVAKSAAEHLTPVVLELGGQNPCFVEKDADIDRAAREIARIQFFNSGQFCLCVNHVFADPAIAAELVAGIKKHLAIFLSRGDECMSRIINESNFDRIVNMLNKTSGRVVYGGQHNRSDLYIQPTIVDDVKMNDSLLSCEVFGPVLPIIHATPLEGVNFANKYPSPLALYIFTKSRDTVEFIVNSTMSGGVTVNSLAIHAFVANAPFGGVRESGTGAYHGVYGVDTFSNFRTVATVPGWYSRFFGSSEPPYEDEPQKGKMLDWPSNIGFKRGETLEDQRKKQYLAGRTVKTGLVMAVLGTVLARTGTLGRIWQEIARLTR</sequence>
<dbReference type="Gene3D" id="3.40.309.10">
    <property type="entry name" value="Aldehyde Dehydrogenase, Chain A, domain 2"/>
    <property type="match status" value="1"/>
</dbReference>
<dbReference type="InterPro" id="IPR015590">
    <property type="entry name" value="Aldehyde_DH_dom"/>
</dbReference>
<dbReference type="FunFam" id="3.40.605.10:FF:000004">
    <property type="entry name" value="Aldehyde dehydrogenase"/>
    <property type="match status" value="1"/>
</dbReference>
<dbReference type="GO" id="GO:0005737">
    <property type="term" value="C:cytoplasm"/>
    <property type="evidence" value="ECO:0007669"/>
    <property type="project" value="TreeGrafter"/>
</dbReference>
<dbReference type="OrthoDB" id="440325at2759"/>
<proteinExistence type="inferred from homology"/>
<feature type="active site" evidence="5">
    <location>
        <position position="251"/>
    </location>
</feature>
<dbReference type="VEuPathDB" id="FungiDB:AAP_04362"/>